<name>A0A2S6ZHF1_9XANT</name>
<evidence type="ECO:0000313" key="2">
    <source>
        <dbReference type="EMBL" id="PPT91681.1"/>
    </source>
</evidence>
<protein>
    <submittedName>
        <fullName evidence="2">Uncharacterized protein</fullName>
    </submittedName>
</protein>
<dbReference type="Gene3D" id="2.170.150.70">
    <property type="match status" value="1"/>
</dbReference>
<dbReference type="Proteomes" id="UP000239898">
    <property type="component" value="Unassembled WGS sequence"/>
</dbReference>
<accession>A0A2S6ZHF1</accession>
<reference evidence="2 3" key="1">
    <citation type="submission" date="2016-08" db="EMBL/GenBank/DDBJ databases">
        <title>Evolution of the type three secretion system and type three effector repertoires in Xanthomonas.</title>
        <authorList>
            <person name="Merda D."/>
            <person name="Briand M."/>
            <person name="Bosis E."/>
            <person name="Rousseau C."/>
            <person name="Portier P."/>
            <person name="Jacques M.-A."/>
            <person name="Fischer-Le Saux M."/>
        </authorList>
    </citation>
    <scope>NUCLEOTIDE SEQUENCE [LARGE SCALE GENOMIC DNA]</scope>
    <source>
        <strain evidence="2 3">CFBP 4691</strain>
    </source>
</reference>
<dbReference type="OrthoDB" id="9805575at2"/>
<comment type="caution">
    <text evidence="2">The sequence shown here is derived from an EMBL/GenBank/DDBJ whole genome shotgun (WGS) entry which is preliminary data.</text>
</comment>
<dbReference type="AlphaFoldDB" id="A0A2S6ZHF1"/>
<dbReference type="EMBL" id="MIGX01000021">
    <property type="protein sequence ID" value="PPT91681.1"/>
    <property type="molecule type" value="Genomic_DNA"/>
</dbReference>
<evidence type="ECO:0000313" key="3">
    <source>
        <dbReference type="Proteomes" id="UP000239898"/>
    </source>
</evidence>
<dbReference type="SUPFAM" id="SSF51316">
    <property type="entry name" value="Mss4-like"/>
    <property type="match status" value="1"/>
</dbReference>
<gene>
    <name evidence="2" type="ORF">XthCFBP4691_06495</name>
</gene>
<evidence type="ECO:0000256" key="1">
    <source>
        <dbReference type="SAM" id="MobiDB-lite"/>
    </source>
</evidence>
<proteinExistence type="predicted"/>
<keyword evidence="3" id="KW-1185">Reference proteome</keyword>
<dbReference type="RefSeq" id="WP_128419667.1">
    <property type="nucleotide sequence ID" value="NZ_CP049017.1"/>
</dbReference>
<feature type="region of interest" description="Disordered" evidence="1">
    <location>
        <begin position="21"/>
        <end position="48"/>
    </location>
</feature>
<sequence>MSERHLRRCVGKVGATAIAPLQWRAVPPRRDRRRAAPHPRQGADALRPDAFSTHAAPPCCCGLCGVRTHHRRRADPGEYGCNVGCLEGMDPYVRAIAAPVDDGVQHPPDRAAR</sequence>
<organism evidence="2 3">
    <name type="scientific">Xanthomonas theicola</name>
    <dbReference type="NCBI Taxonomy" id="56464"/>
    <lineage>
        <taxon>Bacteria</taxon>
        <taxon>Pseudomonadati</taxon>
        <taxon>Pseudomonadota</taxon>
        <taxon>Gammaproteobacteria</taxon>
        <taxon>Lysobacterales</taxon>
        <taxon>Lysobacteraceae</taxon>
        <taxon>Xanthomonas</taxon>
    </lineage>
</organism>
<dbReference type="InterPro" id="IPR011057">
    <property type="entry name" value="Mss4-like_sf"/>
</dbReference>